<dbReference type="Gene3D" id="2.60.40.420">
    <property type="entry name" value="Cupredoxins - blue copper proteins"/>
    <property type="match status" value="3"/>
</dbReference>
<dbReference type="PROSITE" id="PS51257">
    <property type="entry name" value="PROKAR_LIPOPROTEIN"/>
    <property type="match status" value="1"/>
</dbReference>
<dbReference type="InterPro" id="IPR019546">
    <property type="entry name" value="TAT_signal_bac_arc"/>
</dbReference>
<feature type="signal peptide" evidence="2">
    <location>
        <begin position="1"/>
        <end position="19"/>
    </location>
</feature>
<evidence type="ECO:0000313" key="6">
    <source>
        <dbReference type="Proteomes" id="UP001596012"/>
    </source>
</evidence>
<comment type="caution">
    <text evidence="5">The sequence shown here is derived from an EMBL/GenBank/DDBJ whole genome shotgun (WGS) entry which is preliminary data.</text>
</comment>
<dbReference type="InterPro" id="IPR011707">
    <property type="entry name" value="Cu-oxidase-like_N"/>
</dbReference>
<dbReference type="EMBL" id="JBHSFG010000012">
    <property type="protein sequence ID" value="MFC4464279.1"/>
    <property type="molecule type" value="Genomic_DNA"/>
</dbReference>
<proteinExistence type="inferred from homology"/>
<dbReference type="InterPro" id="IPR011706">
    <property type="entry name" value="Cu-oxidase_C"/>
</dbReference>
<comment type="similarity">
    <text evidence="1">Belongs to the multicopper oxidase family.</text>
</comment>
<dbReference type="Pfam" id="PF07731">
    <property type="entry name" value="Cu-oxidase_2"/>
    <property type="match status" value="1"/>
</dbReference>
<dbReference type="PANTHER" id="PTHR48267:SF1">
    <property type="entry name" value="BILIRUBIN OXIDASE"/>
    <property type="match status" value="1"/>
</dbReference>
<evidence type="ECO:0000256" key="1">
    <source>
        <dbReference type="ARBA" id="ARBA00010609"/>
    </source>
</evidence>
<dbReference type="SUPFAM" id="SSF49503">
    <property type="entry name" value="Cupredoxins"/>
    <property type="match status" value="3"/>
</dbReference>
<dbReference type="InterPro" id="IPR006311">
    <property type="entry name" value="TAT_signal"/>
</dbReference>
<dbReference type="NCBIfam" id="TIGR01409">
    <property type="entry name" value="TAT_signal_seq"/>
    <property type="match status" value="1"/>
</dbReference>
<sequence length="504" mass="55352">MTTSRRRFLGLAAAGVGAAATGCSTSTPTSTGQLLPSSIALPRPFTVPLPPMPVLQPTSTTRGRDVFDLVQRPAKLEVLPGVRTDLLTYGGTFPGPLLETRSGRPAVVRHRNALDVPVSVHLHGGHTPSTSDGYPTDLVHPGESRNYAYPMRQRAAMLWYHDHRMDFTGEHVYRGLLGVHLVRDDEEDALPLPRGDREVVLAIVDRSFDEHGQFHYPSSSAGEHARHHADSLGVDDAHIEGVLGDVMLVNGAPWPALEVDAARYRLRLLNGCSSRRLDLVLDPPPPAGAMFTQVGSDGGLLTTPIAHEHLVMAQAERFDVLADFSKYPVGTHVTLRNRFGSGPMGAVMRFVVARRAGDDSAPADRLPDRLSEIEPLDTTGARVREWSFTRGEVHGRSGWVINGEPFDPEVMAATVPLGKTEIWRFRTDLHHPVHVHLDPFQVIGRGTSRSPGPFDHGWKDTVDVRPAEHVDVAVRFTDYTGRYLIHCHNLEHEDRMMMAAFATG</sequence>
<dbReference type="InterPro" id="IPR008972">
    <property type="entry name" value="Cupredoxin"/>
</dbReference>
<dbReference type="Proteomes" id="UP001596012">
    <property type="component" value="Unassembled WGS sequence"/>
</dbReference>
<feature type="domain" description="Plastocyanin-like" evidence="3">
    <location>
        <begin position="395"/>
        <end position="503"/>
    </location>
</feature>
<protein>
    <submittedName>
        <fullName evidence="5">Multicopper oxidase family protein</fullName>
    </submittedName>
</protein>
<keyword evidence="6" id="KW-1185">Reference proteome</keyword>
<evidence type="ECO:0000259" key="4">
    <source>
        <dbReference type="Pfam" id="PF07732"/>
    </source>
</evidence>
<name>A0ABV8YJN9_9ACTN</name>
<organism evidence="5 6">
    <name type="scientific">Streptomyces xiangluensis</name>
    <dbReference type="NCBI Taxonomy" id="2665720"/>
    <lineage>
        <taxon>Bacteria</taxon>
        <taxon>Bacillati</taxon>
        <taxon>Actinomycetota</taxon>
        <taxon>Actinomycetes</taxon>
        <taxon>Kitasatosporales</taxon>
        <taxon>Streptomycetaceae</taxon>
        <taxon>Streptomyces</taxon>
    </lineage>
</organism>
<dbReference type="InterPro" id="IPR045087">
    <property type="entry name" value="Cu-oxidase_fam"/>
</dbReference>
<accession>A0ABV8YJN9</accession>
<gene>
    <name evidence="5" type="ORF">ACFPH6_06820</name>
</gene>
<reference evidence="6" key="1">
    <citation type="journal article" date="2019" name="Int. J. Syst. Evol. Microbiol.">
        <title>The Global Catalogue of Microorganisms (GCM) 10K type strain sequencing project: providing services to taxonomists for standard genome sequencing and annotation.</title>
        <authorList>
            <consortium name="The Broad Institute Genomics Platform"/>
            <consortium name="The Broad Institute Genome Sequencing Center for Infectious Disease"/>
            <person name="Wu L."/>
            <person name="Ma J."/>
        </authorList>
    </citation>
    <scope>NUCLEOTIDE SEQUENCE [LARGE SCALE GENOMIC DNA]</scope>
    <source>
        <strain evidence="6">DT43</strain>
    </source>
</reference>
<dbReference type="Pfam" id="PF07732">
    <property type="entry name" value="Cu-oxidase_3"/>
    <property type="match status" value="1"/>
</dbReference>
<evidence type="ECO:0000313" key="5">
    <source>
        <dbReference type="EMBL" id="MFC4464279.1"/>
    </source>
</evidence>
<dbReference type="PANTHER" id="PTHR48267">
    <property type="entry name" value="CUPREDOXIN SUPERFAMILY PROTEIN"/>
    <property type="match status" value="1"/>
</dbReference>
<evidence type="ECO:0000259" key="3">
    <source>
        <dbReference type="Pfam" id="PF07731"/>
    </source>
</evidence>
<dbReference type="RefSeq" id="WP_386338770.1">
    <property type="nucleotide sequence ID" value="NZ_JBHSFG010000012.1"/>
</dbReference>
<dbReference type="PROSITE" id="PS51318">
    <property type="entry name" value="TAT"/>
    <property type="match status" value="1"/>
</dbReference>
<evidence type="ECO:0000256" key="2">
    <source>
        <dbReference type="SAM" id="SignalP"/>
    </source>
</evidence>
<feature type="chain" id="PRO_5047303526" evidence="2">
    <location>
        <begin position="20"/>
        <end position="504"/>
    </location>
</feature>
<keyword evidence="2" id="KW-0732">Signal</keyword>
<feature type="domain" description="Plastocyanin-like" evidence="4">
    <location>
        <begin position="77"/>
        <end position="186"/>
    </location>
</feature>